<comment type="catalytic activity">
    <reaction evidence="4">
        <text>alpha-D-galactosyl-(1-&gt;3)-1D-myo-inositol + sucrose = raffinose + myo-inositol</text>
        <dbReference type="Rhea" id="RHEA:20161"/>
        <dbReference type="ChEBI" id="CHEBI:16634"/>
        <dbReference type="ChEBI" id="CHEBI:17268"/>
        <dbReference type="ChEBI" id="CHEBI:17505"/>
        <dbReference type="ChEBI" id="CHEBI:17992"/>
        <dbReference type="EC" id="2.4.1.82"/>
    </reaction>
</comment>
<dbReference type="EC" id="2.4.1.82" evidence="2"/>
<proteinExistence type="inferred from homology"/>
<dbReference type="GO" id="GO:0047274">
    <property type="term" value="F:galactinol-sucrose galactosyltransferase activity"/>
    <property type="evidence" value="ECO:0007669"/>
    <property type="project" value="UniProtKB-EC"/>
</dbReference>
<dbReference type="InterPro" id="IPR008811">
    <property type="entry name" value="Glycosyl_hydrolases_36"/>
</dbReference>
<feature type="compositionally biased region" description="Low complexity" evidence="5">
    <location>
        <begin position="753"/>
        <end position="777"/>
    </location>
</feature>
<evidence type="ECO:0000313" key="6">
    <source>
        <dbReference type="EMBL" id="KAK9838900.1"/>
    </source>
</evidence>
<organism evidence="6 7">
    <name type="scientific">Apatococcus lobatus</name>
    <dbReference type="NCBI Taxonomy" id="904363"/>
    <lineage>
        <taxon>Eukaryota</taxon>
        <taxon>Viridiplantae</taxon>
        <taxon>Chlorophyta</taxon>
        <taxon>core chlorophytes</taxon>
        <taxon>Trebouxiophyceae</taxon>
        <taxon>Chlorellales</taxon>
        <taxon>Chlorellaceae</taxon>
        <taxon>Apatococcus</taxon>
    </lineage>
</organism>
<gene>
    <name evidence="6" type="ORF">WJX74_005653</name>
</gene>
<evidence type="ECO:0000256" key="5">
    <source>
        <dbReference type="SAM" id="MobiDB-lite"/>
    </source>
</evidence>
<accession>A0AAW1RYS9</accession>
<comment type="caution">
    <text evidence="6">The sequence shown here is derived from an EMBL/GenBank/DDBJ whole genome shotgun (WGS) entry which is preliminary data.</text>
</comment>
<evidence type="ECO:0000256" key="2">
    <source>
        <dbReference type="ARBA" id="ARBA00012708"/>
    </source>
</evidence>
<dbReference type="Gene3D" id="3.20.20.70">
    <property type="entry name" value="Aldolase class I"/>
    <property type="match status" value="1"/>
</dbReference>
<reference evidence="6 7" key="1">
    <citation type="journal article" date="2024" name="Nat. Commun.">
        <title>Phylogenomics reveals the evolutionary origins of lichenization in chlorophyte algae.</title>
        <authorList>
            <person name="Puginier C."/>
            <person name="Libourel C."/>
            <person name="Otte J."/>
            <person name="Skaloud P."/>
            <person name="Haon M."/>
            <person name="Grisel S."/>
            <person name="Petersen M."/>
            <person name="Berrin J.G."/>
            <person name="Delaux P.M."/>
            <person name="Dal Grande F."/>
            <person name="Keller J."/>
        </authorList>
    </citation>
    <scope>NUCLEOTIDE SEQUENCE [LARGE SCALE GENOMIC DNA]</scope>
    <source>
        <strain evidence="6 7">SAG 2145</strain>
    </source>
</reference>
<sequence>MCRGPADHSRQPVDEDMLKLRIESGDAAVAAAHWEDAVYVAAGHDPFELAERAVCQAAALSGGARPRREKIMPPTLDVFGWCTWDAFYSRVSARGLHQGLATLCRAGVPPKLLIIDDGWQMTDVDKKYREPPTTRMIKEQEMLREMFKNMNLEIENSSDEYLEAQVQLLYRGLKDIAPSSSIGMALATLTGDEQQTELQRKVKKPKKLPATSPSGKKSGSSQMFGMQPSRRRSGSQCENLEECLVDDGKFDEAADLSNIDLEGTTFTTSEILEPNSRQEGLVTTQKRYDAEGLEGPRQRTTLVPRQEAEPKDAEIVQDDRPVWSIRRALTVLISTLAQRLAGGVVGLGTLAIVKFYQYVVDPAAPNTWPTRFFTWAAAGPIRSPLLEFFANSGDFTRRLTGVRANAKFFTPLAGPADYFSGRTEDLGAVVKSLRKSFGIEYIYAWHGLSAYWSGVAPASEAPGMAKYNARILFAQPTPGLAEIEPSMSWNPSVISGVGAPEDPAVLFNDMHSYLASSGLSGVKVDCQAGVGVIGSSLGGGGAVALKYHNALEDSIRNNFPGNHCINCMCHSTENLYRHRDTAVARASDDFYPRDPGSSTPHIAACAFNSTFLSALTQPDWDMFHSQHPAATMHATARAVSGSSVYVSDFPGIHDISLLKRLVLPDGRVLRALLPGRPTRDSLFCDVLRDNRSLLKVWNVNPCNGIVAVFNLQGSSWDRVRRQYVVHDASPPSLSAVVRPHDVESFRSLQQHWSGPGSSSNSSSDSSSNGSTSSQPPSEFACYSNQTKQLLRCSMDDGFPVELAGGQAALITVAPITKHSGVEFAPLGLTNMLNGGGAIRSMEARQSDNGSSSLTVRMDVRGTGELLAYSSHQPDAVYGGERGMRCLAYDHDPASGQLFIELPPEGLLDQTVSIHF</sequence>
<dbReference type="PANTHER" id="PTHR31268">
    <property type="match status" value="1"/>
</dbReference>
<evidence type="ECO:0000256" key="3">
    <source>
        <dbReference type="ARBA" id="ARBA00023277"/>
    </source>
</evidence>
<dbReference type="Proteomes" id="UP001438707">
    <property type="component" value="Unassembled WGS sequence"/>
</dbReference>
<dbReference type="AlphaFoldDB" id="A0AAW1RYS9"/>
<protein>
    <recommendedName>
        <fullName evidence="2">galactinol--sucrose galactosyltransferase</fullName>
        <ecNumber evidence="2">2.4.1.82</ecNumber>
    </recommendedName>
</protein>
<comment type="similarity">
    <text evidence="1">Belongs to the glycosyl hydrolases 36 family.</text>
</comment>
<feature type="region of interest" description="Disordered" evidence="5">
    <location>
        <begin position="747"/>
        <end position="779"/>
    </location>
</feature>
<keyword evidence="7" id="KW-1185">Reference proteome</keyword>
<feature type="region of interest" description="Disordered" evidence="5">
    <location>
        <begin position="196"/>
        <end position="237"/>
    </location>
</feature>
<evidence type="ECO:0000313" key="7">
    <source>
        <dbReference type="Proteomes" id="UP001438707"/>
    </source>
</evidence>
<dbReference type="Pfam" id="PF05691">
    <property type="entry name" value="Raffinose_syn"/>
    <property type="match status" value="2"/>
</dbReference>
<evidence type="ECO:0000256" key="1">
    <source>
        <dbReference type="ARBA" id="ARBA00007240"/>
    </source>
</evidence>
<dbReference type="InterPro" id="IPR017853">
    <property type="entry name" value="GH"/>
</dbReference>
<name>A0AAW1RYS9_9CHLO</name>
<dbReference type="EMBL" id="JALJOS010000005">
    <property type="protein sequence ID" value="KAK9838900.1"/>
    <property type="molecule type" value="Genomic_DNA"/>
</dbReference>
<dbReference type="SUPFAM" id="SSF51445">
    <property type="entry name" value="(Trans)glycosidases"/>
    <property type="match status" value="2"/>
</dbReference>
<feature type="compositionally biased region" description="Polar residues" evidence="5">
    <location>
        <begin position="211"/>
        <end position="224"/>
    </location>
</feature>
<dbReference type="PANTHER" id="PTHR31268:SF32">
    <property type="entry name" value="GALACTINOL--SUCROSE GALACTOSYLTRANSFERASE 2-RELATED"/>
    <property type="match status" value="1"/>
</dbReference>
<keyword evidence="3" id="KW-0119">Carbohydrate metabolism</keyword>
<dbReference type="InterPro" id="IPR013785">
    <property type="entry name" value="Aldolase_TIM"/>
</dbReference>
<evidence type="ECO:0000256" key="4">
    <source>
        <dbReference type="ARBA" id="ARBA00049426"/>
    </source>
</evidence>